<name>A0A0U0WFE8_MYCBE</name>
<dbReference type="Proteomes" id="UP000198875">
    <property type="component" value="Unassembled WGS sequence"/>
</dbReference>
<gene>
    <name evidence="1" type="ORF">BN971_04215</name>
</gene>
<sequence>MAALQAWISEGPARLDVVAPLRARACDALNAVRRAGSRRARPDVPLMAKGAERC</sequence>
<dbReference type="EMBL" id="CSTD01000005">
    <property type="protein sequence ID" value="CPR12909.1"/>
    <property type="molecule type" value="Genomic_DNA"/>
</dbReference>
<reference evidence="1 2" key="1">
    <citation type="submission" date="2015-03" db="EMBL/GenBank/DDBJ databases">
        <authorList>
            <person name="Murphy D."/>
        </authorList>
    </citation>
    <scope>NUCLEOTIDE SEQUENCE [LARGE SCALE GENOMIC DNA]</scope>
    <source>
        <strain evidence="1 2">DSM 44277</strain>
    </source>
</reference>
<evidence type="ECO:0000313" key="2">
    <source>
        <dbReference type="Proteomes" id="UP000198875"/>
    </source>
</evidence>
<protein>
    <submittedName>
        <fullName evidence="1">Uncharacterized protein</fullName>
    </submittedName>
</protein>
<accession>A0A0U0WFE8</accession>
<proteinExistence type="predicted"/>
<evidence type="ECO:0000313" key="1">
    <source>
        <dbReference type="EMBL" id="CPR12909.1"/>
    </source>
</evidence>
<organism evidence="1 2">
    <name type="scientific">Mycobacterium bohemicum DSM 44277</name>
    <dbReference type="NCBI Taxonomy" id="1236609"/>
    <lineage>
        <taxon>Bacteria</taxon>
        <taxon>Bacillati</taxon>
        <taxon>Actinomycetota</taxon>
        <taxon>Actinomycetes</taxon>
        <taxon>Mycobacteriales</taxon>
        <taxon>Mycobacteriaceae</taxon>
        <taxon>Mycobacterium</taxon>
    </lineage>
</organism>
<dbReference type="AlphaFoldDB" id="A0A0U0WFE8"/>